<dbReference type="GeneID" id="78361874"/>
<dbReference type="PROSITE" id="PS51866">
    <property type="entry name" value="MOP"/>
    <property type="match status" value="1"/>
</dbReference>
<dbReference type="SUPFAM" id="SSF50331">
    <property type="entry name" value="MOP-like"/>
    <property type="match status" value="1"/>
</dbReference>
<dbReference type="InterPro" id="IPR008995">
    <property type="entry name" value="Mo/tungstate-bd_C_term_dom"/>
</dbReference>
<sequence>MKLSARNVLEGKVVSIKEGPVSTEVTIELACGTQVVSSITSTSAKSLNLEVGKKAYAVIKASNVMVGTDE</sequence>
<keyword evidence="1 2" id="KW-0500">Molybdenum</keyword>
<dbReference type="Gene3D" id="2.40.50.100">
    <property type="match status" value="1"/>
</dbReference>
<organism evidence="4 5">
    <name type="scientific">Turicimonas muris</name>
    <dbReference type="NCBI Taxonomy" id="1796652"/>
    <lineage>
        <taxon>Bacteria</taxon>
        <taxon>Pseudomonadati</taxon>
        <taxon>Pseudomonadota</taxon>
        <taxon>Betaproteobacteria</taxon>
        <taxon>Burkholderiales</taxon>
        <taxon>Sutterellaceae</taxon>
        <taxon>Turicimonas</taxon>
    </lineage>
</organism>
<evidence type="ECO:0000259" key="3">
    <source>
        <dbReference type="PROSITE" id="PS51866"/>
    </source>
</evidence>
<keyword evidence="5" id="KW-1185">Reference proteome</keyword>
<gene>
    <name evidence="4" type="ORF">ADH67_04635</name>
</gene>
<reference evidence="5" key="1">
    <citation type="submission" date="2017-05" db="EMBL/GenBank/DDBJ databases">
        <title>Improved OligoMM genomes.</title>
        <authorList>
            <person name="Garzetti D."/>
        </authorList>
    </citation>
    <scope>NUCLEOTIDE SEQUENCE [LARGE SCALE GENOMIC DNA]</scope>
    <source>
        <strain evidence="5">YL45</strain>
    </source>
</reference>
<evidence type="ECO:0000256" key="1">
    <source>
        <dbReference type="ARBA" id="ARBA00022505"/>
    </source>
</evidence>
<name>A0A227KPV3_9BURK</name>
<dbReference type="InterPro" id="IPR005116">
    <property type="entry name" value="Transp-assoc_OB_typ1"/>
</dbReference>
<dbReference type="Pfam" id="PF03459">
    <property type="entry name" value="TOBE"/>
    <property type="match status" value="1"/>
</dbReference>
<dbReference type="InterPro" id="IPR004606">
    <property type="entry name" value="Mop_domain"/>
</dbReference>
<evidence type="ECO:0000256" key="2">
    <source>
        <dbReference type="PROSITE-ProRule" id="PRU01213"/>
    </source>
</evidence>
<evidence type="ECO:0000313" key="5">
    <source>
        <dbReference type="Proteomes" id="UP000214610"/>
    </source>
</evidence>
<feature type="domain" description="Mop" evidence="3">
    <location>
        <begin position="2"/>
        <end position="68"/>
    </location>
</feature>
<dbReference type="RefSeq" id="WP_066593772.1">
    <property type="nucleotide sequence ID" value="NZ_CAJTBZ010000005.1"/>
</dbReference>
<dbReference type="GO" id="GO:0015689">
    <property type="term" value="P:molybdate ion transport"/>
    <property type="evidence" value="ECO:0007669"/>
    <property type="project" value="InterPro"/>
</dbReference>
<dbReference type="Proteomes" id="UP000214610">
    <property type="component" value="Unassembled WGS sequence"/>
</dbReference>
<accession>A0A227KPV3</accession>
<evidence type="ECO:0000313" key="4">
    <source>
        <dbReference type="EMBL" id="OXE50280.1"/>
    </source>
</evidence>
<comment type="caution">
    <text evidence="4">The sequence shown here is derived from an EMBL/GenBank/DDBJ whole genome shotgun (WGS) entry which is preliminary data.</text>
</comment>
<proteinExistence type="predicted"/>
<dbReference type="EMBL" id="NHMP01000002">
    <property type="protein sequence ID" value="OXE50280.1"/>
    <property type="molecule type" value="Genomic_DNA"/>
</dbReference>
<protein>
    <submittedName>
        <fullName evidence="4">Transporter</fullName>
    </submittedName>
</protein>
<dbReference type="AlphaFoldDB" id="A0A227KPV3"/>
<dbReference type="NCBIfam" id="TIGR00638">
    <property type="entry name" value="Mop"/>
    <property type="match status" value="1"/>
</dbReference>